<organism evidence="1 2">
    <name type="scientific">Nephila pilipes</name>
    <name type="common">Giant wood spider</name>
    <name type="synonym">Nephila maculata</name>
    <dbReference type="NCBI Taxonomy" id="299642"/>
    <lineage>
        <taxon>Eukaryota</taxon>
        <taxon>Metazoa</taxon>
        <taxon>Ecdysozoa</taxon>
        <taxon>Arthropoda</taxon>
        <taxon>Chelicerata</taxon>
        <taxon>Arachnida</taxon>
        <taxon>Araneae</taxon>
        <taxon>Araneomorphae</taxon>
        <taxon>Entelegynae</taxon>
        <taxon>Araneoidea</taxon>
        <taxon>Nephilidae</taxon>
        <taxon>Nephila</taxon>
    </lineage>
</organism>
<evidence type="ECO:0000313" key="2">
    <source>
        <dbReference type="Proteomes" id="UP000887013"/>
    </source>
</evidence>
<keyword evidence="2" id="KW-1185">Reference proteome</keyword>
<evidence type="ECO:0000313" key="1">
    <source>
        <dbReference type="EMBL" id="GFT86181.1"/>
    </source>
</evidence>
<accession>A0A8X6U8R8</accession>
<dbReference type="Proteomes" id="UP000887013">
    <property type="component" value="Unassembled WGS sequence"/>
</dbReference>
<reference evidence="1" key="1">
    <citation type="submission" date="2020-08" db="EMBL/GenBank/DDBJ databases">
        <title>Multicomponent nature underlies the extraordinary mechanical properties of spider dragline silk.</title>
        <authorList>
            <person name="Kono N."/>
            <person name="Nakamura H."/>
            <person name="Mori M."/>
            <person name="Yoshida Y."/>
            <person name="Ohtoshi R."/>
            <person name="Malay A.D."/>
            <person name="Moran D.A.P."/>
            <person name="Tomita M."/>
            <person name="Numata K."/>
            <person name="Arakawa K."/>
        </authorList>
    </citation>
    <scope>NUCLEOTIDE SEQUENCE</scope>
</reference>
<dbReference type="AlphaFoldDB" id="A0A8X6U8R8"/>
<protein>
    <submittedName>
        <fullName evidence="1">Uncharacterized protein</fullName>
    </submittedName>
</protein>
<name>A0A8X6U8R8_NEPPI</name>
<sequence length="98" mass="11463">MGALMRIQQQSSKIFCFRKRISFTYIFAQSADAEVSRKVISSSVKRKQRFWQRCQRTHAAHPPRSLGYIDEAHFQRQGQCRSTQNRTLTLSHITPTSF</sequence>
<dbReference type="EMBL" id="BMAW01119744">
    <property type="protein sequence ID" value="GFT86181.1"/>
    <property type="molecule type" value="Genomic_DNA"/>
</dbReference>
<gene>
    <name evidence="1" type="ORF">NPIL_539791</name>
</gene>
<proteinExistence type="predicted"/>
<comment type="caution">
    <text evidence="1">The sequence shown here is derived from an EMBL/GenBank/DDBJ whole genome shotgun (WGS) entry which is preliminary data.</text>
</comment>